<feature type="compositionally biased region" description="Basic and acidic residues" evidence="8">
    <location>
        <begin position="550"/>
        <end position="566"/>
    </location>
</feature>
<dbReference type="InterPro" id="IPR051376">
    <property type="entry name" value="CWC25_splicing_factor"/>
</dbReference>
<dbReference type="GO" id="GO:0005684">
    <property type="term" value="C:U2-type spliceosomal complex"/>
    <property type="evidence" value="ECO:0007669"/>
    <property type="project" value="TreeGrafter"/>
</dbReference>
<dbReference type="AlphaFoldDB" id="A0A182YM21"/>
<evidence type="ECO:0000256" key="5">
    <source>
        <dbReference type="ARBA" id="ARBA00023054"/>
    </source>
</evidence>
<evidence type="ECO:0000259" key="9">
    <source>
        <dbReference type="SMART" id="SM01083"/>
    </source>
</evidence>
<dbReference type="VEuPathDB" id="VectorBase:ASTEI20_031640"/>
<dbReference type="OMA" id="HESEDPC"/>
<keyword evidence="7" id="KW-0539">Nucleus</keyword>
<keyword evidence="4" id="KW-0747">Spliceosome</keyword>
<evidence type="ECO:0000256" key="3">
    <source>
        <dbReference type="ARBA" id="ARBA00022664"/>
    </source>
</evidence>
<feature type="region of interest" description="Disordered" evidence="8">
    <location>
        <begin position="179"/>
        <end position="226"/>
    </location>
</feature>
<dbReference type="STRING" id="30069.A0A182YM21"/>
<evidence type="ECO:0000313" key="10">
    <source>
        <dbReference type="EnsemblMetazoa" id="ASTEI09505-PA"/>
    </source>
</evidence>
<dbReference type="PANTHER" id="PTHR16196">
    <property type="entry name" value="CELL CYCLE CONTROL PROTEIN CWF25"/>
    <property type="match status" value="1"/>
</dbReference>
<evidence type="ECO:0000256" key="1">
    <source>
        <dbReference type="ARBA" id="ARBA00004123"/>
    </source>
</evidence>
<reference evidence="10" key="2">
    <citation type="submission" date="2020-05" db="UniProtKB">
        <authorList>
            <consortium name="EnsemblMetazoa"/>
        </authorList>
    </citation>
    <scope>IDENTIFICATION</scope>
    <source>
        <strain evidence="10">Indian</strain>
    </source>
</reference>
<keyword evidence="5" id="KW-0175">Coiled coil</keyword>
<dbReference type="PANTHER" id="PTHR16196:SF0">
    <property type="entry name" value="PRE-MRNA-SPLICING FACTOR CWC25 HOMOLOG"/>
    <property type="match status" value="1"/>
</dbReference>
<proteinExistence type="inferred from homology"/>
<evidence type="ECO:0000256" key="4">
    <source>
        <dbReference type="ARBA" id="ARBA00022728"/>
    </source>
</evidence>
<dbReference type="Pfam" id="PF10197">
    <property type="entry name" value="Cir_N"/>
    <property type="match status" value="1"/>
</dbReference>
<dbReference type="VEuPathDB" id="VectorBase:ASTEI09505"/>
<evidence type="ECO:0000313" key="11">
    <source>
        <dbReference type="Proteomes" id="UP000076408"/>
    </source>
</evidence>
<dbReference type="InterPro" id="IPR019339">
    <property type="entry name" value="CIR_N_dom"/>
</dbReference>
<dbReference type="SMART" id="SM01083">
    <property type="entry name" value="Cir_N"/>
    <property type="match status" value="1"/>
</dbReference>
<feature type="region of interest" description="Disordered" evidence="8">
    <location>
        <begin position="262"/>
        <end position="588"/>
    </location>
</feature>
<keyword evidence="11" id="KW-1185">Reference proteome</keyword>
<dbReference type="InterPro" id="IPR022209">
    <property type="entry name" value="CWC25"/>
</dbReference>
<feature type="region of interest" description="Disordered" evidence="8">
    <location>
        <begin position="1"/>
        <end position="65"/>
    </location>
</feature>
<feature type="domain" description="CBF1-interacting co-repressor CIR N-terminal" evidence="9">
    <location>
        <begin position="11"/>
        <end position="47"/>
    </location>
</feature>
<evidence type="ECO:0000256" key="8">
    <source>
        <dbReference type="SAM" id="MobiDB-lite"/>
    </source>
</evidence>
<dbReference type="Pfam" id="PF12542">
    <property type="entry name" value="CWC25"/>
    <property type="match status" value="1"/>
</dbReference>
<feature type="compositionally biased region" description="Basic and acidic residues" evidence="8">
    <location>
        <begin position="574"/>
        <end position="588"/>
    </location>
</feature>
<feature type="compositionally biased region" description="Basic residues" evidence="8">
    <location>
        <begin position="439"/>
        <end position="471"/>
    </location>
</feature>
<keyword evidence="6" id="KW-0508">mRNA splicing</keyword>
<evidence type="ECO:0000256" key="2">
    <source>
        <dbReference type="ARBA" id="ARBA00006695"/>
    </source>
</evidence>
<feature type="compositionally biased region" description="Basic and acidic residues" evidence="8">
    <location>
        <begin position="413"/>
        <end position="423"/>
    </location>
</feature>
<reference evidence="11" key="1">
    <citation type="journal article" date="2014" name="Genome Biol.">
        <title>Genome analysis of a major urban malaria vector mosquito, Anopheles stephensi.</title>
        <authorList>
            <person name="Jiang X."/>
            <person name="Peery A."/>
            <person name="Hall A.B."/>
            <person name="Sharma A."/>
            <person name="Chen X.G."/>
            <person name="Waterhouse R.M."/>
            <person name="Komissarov A."/>
            <person name="Riehle M.M."/>
            <person name="Shouche Y."/>
            <person name="Sharakhova M.V."/>
            <person name="Lawson D."/>
            <person name="Pakpour N."/>
            <person name="Arensburger P."/>
            <person name="Davidson V.L."/>
            <person name="Eiglmeier K."/>
            <person name="Emrich S."/>
            <person name="George P."/>
            <person name="Kennedy R.C."/>
            <person name="Mane S.P."/>
            <person name="Maslen G."/>
            <person name="Oringanje C."/>
            <person name="Qi Y."/>
            <person name="Settlage R."/>
            <person name="Tojo M."/>
            <person name="Tubio J.M."/>
            <person name="Unger M.F."/>
            <person name="Wang B."/>
            <person name="Vernick K.D."/>
            <person name="Ribeiro J.M."/>
            <person name="James A.A."/>
            <person name="Michel K."/>
            <person name="Riehle M.A."/>
            <person name="Luckhart S."/>
            <person name="Sharakhov I.V."/>
            <person name="Tu Z."/>
        </authorList>
    </citation>
    <scope>NUCLEOTIDE SEQUENCE [LARGE SCALE GENOMIC DNA]</scope>
    <source>
        <strain evidence="11">Indian</strain>
    </source>
</reference>
<evidence type="ECO:0000256" key="7">
    <source>
        <dbReference type="ARBA" id="ARBA00023242"/>
    </source>
</evidence>
<feature type="compositionally biased region" description="Basic residues" evidence="8">
    <location>
        <begin position="385"/>
        <end position="412"/>
    </location>
</feature>
<feature type="compositionally biased region" description="Basic and acidic residues" evidence="8">
    <location>
        <begin position="280"/>
        <end position="359"/>
    </location>
</feature>
<feature type="compositionally biased region" description="Basic and acidic residues" evidence="8">
    <location>
        <begin position="19"/>
        <end position="54"/>
    </location>
</feature>
<keyword evidence="3" id="KW-0507">mRNA processing</keyword>
<dbReference type="VEuPathDB" id="VectorBase:ASTE002959"/>
<feature type="compositionally biased region" description="Polar residues" evidence="8">
    <location>
        <begin position="472"/>
        <end position="481"/>
    </location>
</feature>
<organism evidence="10 11">
    <name type="scientific">Anopheles stephensi</name>
    <name type="common">Indo-Pakistan malaria mosquito</name>
    <dbReference type="NCBI Taxonomy" id="30069"/>
    <lineage>
        <taxon>Eukaryota</taxon>
        <taxon>Metazoa</taxon>
        <taxon>Ecdysozoa</taxon>
        <taxon>Arthropoda</taxon>
        <taxon>Hexapoda</taxon>
        <taxon>Insecta</taxon>
        <taxon>Pterygota</taxon>
        <taxon>Neoptera</taxon>
        <taxon>Endopterygota</taxon>
        <taxon>Diptera</taxon>
        <taxon>Nematocera</taxon>
        <taxon>Culicoidea</taxon>
        <taxon>Culicidae</taxon>
        <taxon>Anophelinae</taxon>
        <taxon>Anopheles</taxon>
    </lineage>
</organism>
<feature type="compositionally biased region" description="Low complexity" evidence="8">
    <location>
        <begin position="491"/>
        <end position="500"/>
    </location>
</feature>
<accession>A0A182YM21</accession>
<comment type="subcellular location">
    <subcellularLocation>
        <location evidence="1">Nucleus</location>
    </subcellularLocation>
</comment>
<comment type="similarity">
    <text evidence="2">Belongs to the CWC25 family.</text>
</comment>
<dbReference type="Proteomes" id="UP000076408">
    <property type="component" value="Unassembled WGS sequence"/>
</dbReference>
<dbReference type="GO" id="GO:0000398">
    <property type="term" value="P:mRNA splicing, via spliceosome"/>
    <property type="evidence" value="ECO:0007669"/>
    <property type="project" value="TreeGrafter"/>
</dbReference>
<protein>
    <submittedName>
        <fullName evidence="10">Cir_N domain-containing protein</fullName>
    </submittedName>
</protein>
<evidence type="ECO:0000256" key="6">
    <source>
        <dbReference type="ARBA" id="ARBA00023187"/>
    </source>
</evidence>
<name>A0A182YM21_ANOST</name>
<sequence length="669" mass="77741">MGGGDLNTKKSWHPNTMKNQERVWKAEQQEAAEKRRLNELRREIDEERNREELKSIGQKSGILPSDEGDKKLEWMYRGPSQLVNREEYLLGRTIDKTFEDLDAQEKASNSTFGVAQPKNHVEHECIPFSIRQHKDVLSNDQVDLARKLMEDPLMLIKQKEMESRQKILQNPVKLRELHRLLKGDQSLKASTEEKKSHRKKEKKSKKSKKSQKKKNESDDSDSEGSADLDKLLAEKYKKVAGEQQEAVSISKLLTMKFDKLSQELDVMGSGGSKKKKSRRDRSESSDSSESDRRGSRKRGDNRHGKRDKRDSRSRERGRNIRKDSRSREVRKGRRGSSDDSTPDRKRDRNVANSARDRSREKHRNKSPGRSSNRSPARKTYPTKDKHSRGRSRSRSAERKRGKGDKRRSRSRSRSVEKKKEKDTKRRSRSRSPTVEKNKAKNANRRSRSRSTSAGRKKAKDTKARSRSRSPRKQSYTPTKQKPSTKPRRTPSSSSSSSSSDSHSDAAEQQPAQTRHPFTGDSDDERRIKKIRNFGLVTAAGEKLDSSSSRPEVRLYKREEIKAEQSKQKPTWTKPTEKKRPLSERELEEKRLAMMSNAQWREKERETNVKRYESEDHREEVTVSRDYDKEFLTKQFKRAAASETVESRIRSNRNNIQRSNGAMDRNFVKR</sequence>
<dbReference type="EnsemblMetazoa" id="ASTEI09505-RA">
    <property type="protein sequence ID" value="ASTEI09505-PA"/>
    <property type="gene ID" value="ASTEI09505"/>
</dbReference>
<feature type="region of interest" description="Disordered" evidence="8">
    <location>
        <begin position="643"/>
        <end position="669"/>
    </location>
</feature>
<feature type="compositionally biased region" description="Basic residues" evidence="8">
    <location>
        <begin position="196"/>
        <end position="212"/>
    </location>
</feature>